<dbReference type="PANTHER" id="PTHR46345:SF8">
    <property type="entry name" value="FORMIN 3, ISOFORM B"/>
    <property type="match status" value="1"/>
</dbReference>
<dbReference type="SUPFAM" id="SSF101447">
    <property type="entry name" value="Formin homology 2 domain (FH2 domain)"/>
    <property type="match status" value="1"/>
</dbReference>
<dbReference type="Gene3D" id="1.20.58.2220">
    <property type="entry name" value="Formin, FH2 domain"/>
    <property type="match status" value="1"/>
</dbReference>
<dbReference type="AlphaFoldDB" id="A0A0K0DVA1"/>
<evidence type="ECO:0000313" key="2">
    <source>
        <dbReference type="Proteomes" id="UP000035681"/>
    </source>
</evidence>
<dbReference type="PROSITE" id="PS51444">
    <property type="entry name" value="FH2"/>
    <property type="match status" value="1"/>
</dbReference>
<sequence>MVDRMWRENICSNYYEEKAAKTFCISKSSRRNSTSSDVKYNSSHKFSSSNTPVIKIMLKCVLELADKDLKPQIKAESLSIINRILGSVPSVLQRQIMRNILLHMGLEDILPSLSNYKCVRLNDELLIFEKGRQIEEVIHLSKSGKHPLNTFSEAYMKLAKNKNYLASFMEFIEKIASGLDITKKDVLFLYSLLPKRCKKEESLKEEECFTKSLSNNNTVNDKRMLGNEIIAKTSKKLKEDNKNLPYSFHRSRTMSVSSKYPETIKERVPLFKKKTVDVEVQTESSQRLSLDNSMETNEYKPLKTVKDKNEPPMAPPLPNFLKDPNSTGKVFFHIPANESTTAKSTNNNLLPPPPPPPPLLKKANGGNSKFDSQKNLLNTEESHYREVSIRYSKFKTTNTVQWTPVKLNSLENKTTIWSNFVEPEFKESERSKIELVFEKPHKISRRLTIATLSRFPRENIKLNGNNNRLVTKGLSEKRALNLGIVLSRFKLKGVNLVNALDSEKCHTFDIDLLSNLLLQYPTEEEKKYFENINESNTLNTTEAFVWAVARKPHLKIKLELLVFEANFSVDAKNYIQTGEKCLDICKKLYKNPNIENFFYKCLQIGNFLNQDSFNGNARGFTLTSFINILTFKGTVTNKNSTTRIIDLLVESEIFDVKEMNQLYDKLESIKSFDLNDFETMSNKLNQQLLSIRTKIEATESFLTEKETSSIFANYVTMCCKLKQLTIDIKSLENNLQNYYCADKLKLEEIIHTLLQGFDLFKKANLVYERNKVQSERYSKTIQSFGKPLSKLKRRIVKITQIFCNDFMYIDI</sequence>
<dbReference type="STRING" id="6248.A0A0K0DVA1"/>
<dbReference type="WBParaSite" id="SSTP_0000116600.1">
    <property type="protein sequence ID" value="SSTP_0000116600.1"/>
    <property type="gene ID" value="SSTP_0000116600"/>
</dbReference>
<dbReference type="InterPro" id="IPR042201">
    <property type="entry name" value="FH2_Formin_sf"/>
</dbReference>
<name>A0A0K0DVA1_STRER</name>
<dbReference type="WBParaSite" id="TCONS_00011731.p1">
    <property type="protein sequence ID" value="TCONS_00011731.p1"/>
    <property type="gene ID" value="XLOC_006519"/>
</dbReference>
<evidence type="ECO:0000313" key="4">
    <source>
        <dbReference type="WBParaSite" id="TCONS_00011731.p1"/>
    </source>
</evidence>
<evidence type="ECO:0000259" key="1">
    <source>
        <dbReference type="PROSITE" id="PS51444"/>
    </source>
</evidence>
<dbReference type="SMART" id="SM00498">
    <property type="entry name" value="FH2"/>
    <property type="match status" value="1"/>
</dbReference>
<dbReference type="Pfam" id="PF02181">
    <property type="entry name" value="FH2"/>
    <property type="match status" value="1"/>
</dbReference>
<reference evidence="3" key="1">
    <citation type="submission" date="2015-08" db="UniProtKB">
        <authorList>
            <consortium name="WormBaseParasite"/>
        </authorList>
    </citation>
    <scope>IDENTIFICATION</scope>
</reference>
<feature type="domain" description="FH2" evidence="1">
    <location>
        <begin position="387"/>
        <end position="786"/>
    </location>
</feature>
<proteinExistence type="predicted"/>
<dbReference type="InterPro" id="IPR015425">
    <property type="entry name" value="FH2_Formin"/>
</dbReference>
<evidence type="ECO:0000313" key="3">
    <source>
        <dbReference type="WBParaSite" id="SSTP_0000116600.1"/>
    </source>
</evidence>
<organism evidence="3">
    <name type="scientific">Strongyloides stercoralis</name>
    <name type="common">Threadworm</name>
    <dbReference type="NCBI Taxonomy" id="6248"/>
    <lineage>
        <taxon>Eukaryota</taxon>
        <taxon>Metazoa</taxon>
        <taxon>Ecdysozoa</taxon>
        <taxon>Nematoda</taxon>
        <taxon>Chromadorea</taxon>
        <taxon>Rhabditida</taxon>
        <taxon>Tylenchina</taxon>
        <taxon>Panagrolaimomorpha</taxon>
        <taxon>Strongyloidoidea</taxon>
        <taxon>Strongyloididae</taxon>
        <taxon>Strongyloides</taxon>
    </lineage>
</organism>
<dbReference type="Proteomes" id="UP000035681">
    <property type="component" value="Unplaced"/>
</dbReference>
<accession>A0A0K0DVA1</accession>
<keyword evidence="2" id="KW-1185">Reference proteome</keyword>
<dbReference type="PANTHER" id="PTHR46345">
    <property type="entry name" value="INVERTED FORMIN-2"/>
    <property type="match status" value="1"/>
</dbReference>
<protein>
    <submittedName>
        <fullName evidence="3 4">FH2 domain-containing protein</fullName>
    </submittedName>
</protein>